<feature type="compositionally biased region" description="Low complexity" evidence="1">
    <location>
        <begin position="1"/>
        <end position="15"/>
    </location>
</feature>
<dbReference type="EMBL" id="CP060713">
    <property type="protein sequence ID" value="QNN52278.1"/>
    <property type="molecule type" value="Genomic_DNA"/>
</dbReference>
<reference evidence="2 3" key="1">
    <citation type="submission" date="2020-08" db="EMBL/GenBank/DDBJ databases">
        <title>Genome sequence of Nocardioides mesophilus KACC 16243T.</title>
        <authorList>
            <person name="Hyun D.-W."/>
            <person name="Bae J.-W."/>
        </authorList>
    </citation>
    <scope>NUCLEOTIDE SEQUENCE [LARGE SCALE GENOMIC DNA]</scope>
    <source>
        <strain evidence="2 3">KACC 16243</strain>
    </source>
</reference>
<name>A0A7G9R9K3_9ACTN</name>
<dbReference type="KEGG" id="nmes:H9L09_17600"/>
<evidence type="ECO:0000256" key="1">
    <source>
        <dbReference type="SAM" id="MobiDB-lite"/>
    </source>
</evidence>
<dbReference type="AlphaFoldDB" id="A0A7G9R9K3"/>
<organism evidence="2 3">
    <name type="scientific">Nocardioides mesophilus</name>
    <dbReference type="NCBI Taxonomy" id="433659"/>
    <lineage>
        <taxon>Bacteria</taxon>
        <taxon>Bacillati</taxon>
        <taxon>Actinomycetota</taxon>
        <taxon>Actinomycetes</taxon>
        <taxon>Propionibacteriales</taxon>
        <taxon>Nocardioidaceae</taxon>
        <taxon>Nocardioides</taxon>
    </lineage>
</organism>
<feature type="region of interest" description="Disordered" evidence="1">
    <location>
        <begin position="1"/>
        <end position="22"/>
    </location>
</feature>
<feature type="region of interest" description="Disordered" evidence="1">
    <location>
        <begin position="276"/>
        <end position="374"/>
    </location>
</feature>
<sequence>MLLPFSPVVSPAVAADPPPTPGQEALAEAKALFDGKPGTMPQEQGDATTVLLDLAAKVHELDGSQRRSAERLLARPTAAKSTDWSEEHYYAANAQVEHTCAAHVCVTYATNTVDAVALDDSDGNQVPDWVDTTASVAESVYGRIVDQLGYRAPLSDETVQGEHGVDGKLDIYLSDLSDSGGAYGYCTPESDHKGSARTDPGYCVLDNDFVGYGGVPLQLLQVTLAHEFFHAVQFAYDWREDTWLMEGSAAWMEGEVYGEVDDNIQFLSGSQLVSPGCRSTPPSAITPTPPGCSSSSSASSTAAPGSSAPPGSGPTPQPARATSTPCRPSATRWAAAAWTSPAPTPPSARRTCRRGPATPTAPATRGRRSAAGSR</sequence>
<keyword evidence="3" id="KW-1185">Reference proteome</keyword>
<evidence type="ECO:0000313" key="2">
    <source>
        <dbReference type="EMBL" id="QNN52278.1"/>
    </source>
</evidence>
<dbReference type="NCBIfam" id="NF045524">
    <property type="entry name" value="MXAN_6640_HExxH"/>
    <property type="match status" value="1"/>
</dbReference>
<evidence type="ECO:0000313" key="3">
    <source>
        <dbReference type="Proteomes" id="UP000515947"/>
    </source>
</evidence>
<feature type="compositionally biased region" description="Low complexity" evidence="1">
    <location>
        <begin position="326"/>
        <end position="341"/>
    </location>
</feature>
<gene>
    <name evidence="2" type="ORF">H9L09_17600</name>
</gene>
<feature type="compositionally biased region" description="Low complexity" evidence="1">
    <location>
        <begin position="279"/>
        <end position="310"/>
    </location>
</feature>
<accession>A0A7G9R9K3</accession>
<proteinExistence type="predicted"/>
<dbReference type="RefSeq" id="WP_187578120.1">
    <property type="nucleotide sequence ID" value="NZ_CP060713.1"/>
</dbReference>
<feature type="compositionally biased region" description="Low complexity" evidence="1">
    <location>
        <begin position="354"/>
        <end position="374"/>
    </location>
</feature>
<dbReference type="Proteomes" id="UP000515947">
    <property type="component" value="Chromosome"/>
</dbReference>
<protein>
    <submittedName>
        <fullName evidence="2">Uncharacterized protein</fullName>
    </submittedName>
</protein>